<dbReference type="Proteomes" id="UP001501237">
    <property type="component" value="Unassembled WGS sequence"/>
</dbReference>
<keyword evidence="1" id="KW-1133">Transmembrane helix</keyword>
<feature type="transmembrane region" description="Helical" evidence="1">
    <location>
        <begin position="12"/>
        <end position="32"/>
    </location>
</feature>
<keyword evidence="3" id="KW-1185">Reference proteome</keyword>
<evidence type="ECO:0000313" key="2">
    <source>
        <dbReference type="EMBL" id="GAA3197414.1"/>
    </source>
</evidence>
<organism evidence="2 3">
    <name type="scientific">Actinocorallia longicatena</name>
    <dbReference type="NCBI Taxonomy" id="111803"/>
    <lineage>
        <taxon>Bacteria</taxon>
        <taxon>Bacillati</taxon>
        <taxon>Actinomycetota</taxon>
        <taxon>Actinomycetes</taxon>
        <taxon>Streptosporangiales</taxon>
        <taxon>Thermomonosporaceae</taxon>
        <taxon>Actinocorallia</taxon>
    </lineage>
</organism>
<dbReference type="InterPro" id="IPR012666">
    <property type="entry name" value="CbtA_put"/>
</dbReference>
<dbReference type="EMBL" id="BAAAUV010000002">
    <property type="protein sequence ID" value="GAA3197414.1"/>
    <property type="molecule type" value="Genomic_DNA"/>
</dbReference>
<feature type="transmembrane region" description="Helical" evidence="1">
    <location>
        <begin position="178"/>
        <end position="195"/>
    </location>
</feature>
<gene>
    <name evidence="2" type="ORF">GCM10010468_08550</name>
</gene>
<reference evidence="3" key="1">
    <citation type="journal article" date="2019" name="Int. J. Syst. Evol. Microbiol.">
        <title>The Global Catalogue of Microorganisms (GCM) 10K type strain sequencing project: providing services to taxonomists for standard genome sequencing and annotation.</title>
        <authorList>
            <consortium name="The Broad Institute Genomics Platform"/>
            <consortium name="The Broad Institute Genome Sequencing Center for Infectious Disease"/>
            <person name="Wu L."/>
            <person name="Ma J."/>
        </authorList>
    </citation>
    <scope>NUCLEOTIDE SEQUENCE [LARGE SCALE GENOMIC DNA]</scope>
    <source>
        <strain evidence="3">JCM 9377</strain>
    </source>
</reference>
<dbReference type="Pfam" id="PF09490">
    <property type="entry name" value="CbtA"/>
    <property type="match status" value="1"/>
</dbReference>
<feature type="transmembrane region" description="Helical" evidence="1">
    <location>
        <begin position="72"/>
        <end position="97"/>
    </location>
</feature>
<accession>A0ABP6PZK3</accession>
<sequence length="253" mass="26979">MSNEILPRLIGRGVLSGALAGLVSGGFAFFVAEPVMDRAVELEGRRSEAADKAAGITPEAMEEMFTRSEQHLGLILATVGAGIAFGVLFSVMYWALFHRTAATRPWERSLGLAGAVFTGFWLLPFIRYPANPPGVGDPESLGSREYGWTASIAIGLITVFVAWRLATSLADRPKHVRQPAAVALVVVATALLFLLPDNTDPLPVPAGLLWDFRVLAAASSTILWTFLGAAFGYLGVRDARRSRTAPAATEVGV</sequence>
<evidence type="ECO:0000256" key="1">
    <source>
        <dbReference type="SAM" id="Phobius"/>
    </source>
</evidence>
<keyword evidence="1" id="KW-0812">Transmembrane</keyword>
<keyword evidence="1" id="KW-0472">Membrane</keyword>
<name>A0ABP6PZK3_9ACTN</name>
<protein>
    <submittedName>
        <fullName evidence="2">CbtA family protein</fullName>
    </submittedName>
</protein>
<dbReference type="RefSeq" id="WP_344822340.1">
    <property type="nucleotide sequence ID" value="NZ_BAAAUV010000002.1"/>
</dbReference>
<feature type="transmembrane region" description="Helical" evidence="1">
    <location>
        <begin position="109"/>
        <end position="126"/>
    </location>
</feature>
<feature type="transmembrane region" description="Helical" evidence="1">
    <location>
        <begin position="215"/>
        <end position="236"/>
    </location>
</feature>
<feature type="transmembrane region" description="Helical" evidence="1">
    <location>
        <begin position="146"/>
        <end position="166"/>
    </location>
</feature>
<evidence type="ECO:0000313" key="3">
    <source>
        <dbReference type="Proteomes" id="UP001501237"/>
    </source>
</evidence>
<proteinExistence type="predicted"/>
<comment type="caution">
    <text evidence="2">The sequence shown here is derived from an EMBL/GenBank/DDBJ whole genome shotgun (WGS) entry which is preliminary data.</text>
</comment>